<dbReference type="PANTHER" id="PTHR12281">
    <property type="entry name" value="RP42 RELATED"/>
    <property type="match status" value="1"/>
</dbReference>
<dbReference type="GO" id="GO:0031624">
    <property type="term" value="F:ubiquitin conjugating enzyme binding"/>
    <property type="evidence" value="ECO:0007669"/>
    <property type="project" value="TreeGrafter"/>
</dbReference>
<feature type="domain" description="DCUN1" evidence="2">
    <location>
        <begin position="1"/>
        <end position="171"/>
    </location>
</feature>
<reference evidence="3" key="1">
    <citation type="submission" date="2023-03" db="EMBL/GenBank/DDBJ databases">
        <authorList>
            <person name="Julca I."/>
        </authorList>
    </citation>
    <scope>NUCLEOTIDE SEQUENCE</scope>
</reference>
<evidence type="ECO:0000259" key="2">
    <source>
        <dbReference type="PROSITE" id="PS51229"/>
    </source>
</evidence>
<dbReference type="InterPro" id="IPR042460">
    <property type="entry name" value="DCN1-like_PONY"/>
</dbReference>
<comment type="function">
    <text evidence="1">Neddylation of cullins play an essential role in the regulation of SCF-type complexes activity.</text>
</comment>
<dbReference type="GO" id="GO:0000151">
    <property type="term" value="C:ubiquitin ligase complex"/>
    <property type="evidence" value="ECO:0007669"/>
    <property type="project" value="TreeGrafter"/>
</dbReference>
<name>A0AAV1DMN1_OLDCO</name>
<dbReference type="FunFam" id="1.10.238.200:FF:000006">
    <property type="entry name" value="Defective in cullin neddylation protein"/>
    <property type="match status" value="1"/>
</dbReference>
<dbReference type="EMBL" id="OX459123">
    <property type="protein sequence ID" value="CAI9109148.1"/>
    <property type="molecule type" value="Genomic_DNA"/>
</dbReference>
<sequence length="292" mass="33402">METLDIFEIYRRYCEIVSGFRDSGSKAQLIREALTELVESRRKTRHSITEEIHTLMTRLGNCLRCGDSSEFSRFYDFVFFICRENGQKSISVSRAINAWRLVLAGKFRLLNQWCNFVGSKSHRHNISEDTWKQVLAFSQIIRGKDDDLELQGYDPQDAWPILIDDFVEHIHKRVRINPKPVVDQDSLSSDMVRLLRLSKRKSCDEDQPNEEEDFGSSCSAGYSDSIRSGARDLKKARLNSIDNCDENNVPKIVANDCLGMTEKNNQLCCTDQSACASEGCRLAKGFARLFCS</sequence>
<organism evidence="3 4">
    <name type="scientific">Oldenlandia corymbosa var. corymbosa</name>
    <dbReference type="NCBI Taxonomy" id="529605"/>
    <lineage>
        <taxon>Eukaryota</taxon>
        <taxon>Viridiplantae</taxon>
        <taxon>Streptophyta</taxon>
        <taxon>Embryophyta</taxon>
        <taxon>Tracheophyta</taxon>
        <taxon>Spermatophyta</taxon>
        <taxon>Magnoliopsida</taxon>
        <taxon>eudicotyledons</taxon>
        <taxon>Gunneridae</taxon>
        <taxon>Pentapetalae</taxon>
        <taxon>asterids</taxon>
        <taxon>lamiids</taxon>
        <taxon>Gentianales</taxon>
        <taxon>Rubiaceae</taxon>
        <taxon>Rubioideae</taxon>
        <taxon>Spermacoceae</taxon>
        <taxon>Hedyotis-Oldenlandia complex</taxon>
        <taxon>Oldenlandia</taxon>
    </lineage>
</organism>
<dbReference type="Pfam" id="PF03556">
    <property type="entry name" value="Cullin_binding"/>
    <property type="match status" value="1"/>
</dbReference>
<evidence type="ECO:0000256" key="1">
    <source>
        <dbReference type="RuleBase" id="RU410713"/>
    </source>
</evidence>
<dbReference type="Proteomes" id="UP001161247">
    <property type="component" value="Chromosome 6"/>
</dbReference>
<dbReference type="GO" id="GO:0032182">
    <property type="term" value="F:ubiquitin-like protein binding"/>
    <property type="evidence" value="ECO:0007669"/>
    <property type="project" value="TreeGrafter"/>
</dbReference>
<dbReference type="GO" id="GO:0097602">
    <property type="term" value="F:cullin family protein binding"/>
    <property type="evidence" value="ECO:0007669"/>
    <property type="project" value="TreeGrafter"/>
</dbReference>
<dbReference type="GO" id="GO:0045116">
    <property type="term" value="P:protein neddylation"/>
    <property type="evidence" value="ECO:0007669"/>
    <property type="project" value="TreeGrafter"/>
</dbReference>
<dbReference type="Gene3D" id="1.10.238.200">
    <property type="entry name" value="Cullin, PONY binding domain"/>
    <property type="match status" value="1"/>
</dbReference>
<accession>A0AAV1DMN1</accession>
<keyword evidence="4" id="KW-1185">Reference proteome</keyword>
<dbReference type="InterPro" id="IPR005176">
    <property type="entry name" value="PONY_dom"/>
</dbReference>
<evidence type="ECO:0000313" key="4">
    <source>
        <dbReference type="Proteomes" id="UP001161247"/>
    </source>
</evidence>
<dbReference type="PROSITE" id="PS51229">
    <property type="entry name" value="DCUN1"/>
    <property type="match status" value="1"/>
</dbReference>
<evidence type="ECO:0000313" key="3">
    <source>
        <dbReference type="EMBL" id="CAI9109148.1"/>
    </source>
</evidence>
<gene>
    <name evidence="3" type="ORF">OLC1_LOCUS17099</name>
</gene>
<dbReference type="AlphaFoldDB" id="A0AAV1DMN1"/>
<proteinExistence type="predicted"/>
<dbReference type="PANTHER" id="PTHR12281:SF31">
    <property type="entry name" value="DCN1-LIKE PROTEIN 3"/>
    <property type="match status" value="1"/>
</dbReference>
<dbReference type="InterPro" id="IPR014764">
    <property type="entry name" value="DCN-prot"/>
</dbReference>
<protein>
    <recommendedName>
        <fullName evidence="1">Defective in cullin neddylation protein</fullName>
    </recommendedName>
</protein>